<keyword evidence="1" id="KW-0812">Transmembrane</keyword>
<reference evidence="2 3" key="1">
    <citation type="submission" date="2016-05" db="EMBL/GenBank/DDBJ databases">
        <title>Genome Sequence of Pseudomonas citronellolis Strain SJTE-3, an Estrogens and Persistent Organic Pollutants degradation strain.</title>
        <authorList>
            <person name="Liang R."/>
        </authorList>
    </citation>
    <scope>NUCLEOTIDE SEQUENCE [LARGE SCALE GENOMIC DNA]</scope>
    <source>
        <strain evidence="2 3">SJTE-3</strain>
    </source>
</reference>
<gene>
    <name evidence="2" type="ORF">A9C11_23740</name>
</gene>
<dbReference type="EMBL" id="CP015878">
    <property type="protein sequence ID" value="ANI16797.1"/>
    <property type="molecule type" value="Genomic_DNA"/>
</dbReference>
<organism evidence="2 3">
    <name type="scientific">Pseudomonas citronellolis</name>
    <dbReference type="NCBI Taxonomy" id="53408"/>
    <lineage>
        <taxon>Bacteria</taxon>
        <taxon>Pseudomonadati</taxon>
        <taxon>Pseudomonadota</taxon>
        <taxon>Gammaproteobacteria</taxon>
        <taxon>Pseudomonadales</taxon>
        <taxon>Pseudomonadaceae</taxon>
        <taxon>Pseudomonas</taxon>
    </lineage>
</organism>
<protein>
    <submittedName>
        <fullName evidence="2">Uncharacterized protein</fullName>
    </submittedName>
</protein>
<dbReference type="RefSeq" id="WP_064584050.1">
    <property type="nucleotide sequence ID" value="NZ_CP015878.1"/>
</dbReference>
<sequence length="83" mass="8631">MNEQAQLSPLRLLTAGLALLLTLAMTVAVLGGVAPALVSSDDTALVAVGFLLPALWLLGLACAGLHLFNKRRRAAHATKEDQA</sequence>
<keyword evidence="1" id="KW-1133">Transmembrane helix</keyword>
<proteinExistence type="predicted"/>
<evidence type="ECO:0000313" key="3">
    <source>
        <dbReference type="Proteomes" id="UP000077748"/>
    </source>
</evidence>
<feature type="transmembrane region" description="Helical" evidence="1">
    <location>
        <begin position="12"/>
        <end position="38"/>
    </location>
</feature>
<name>A0A1A9KGT9_9PSED</name>
<keyword evidence="1" id="KW-0472">Membrane</keyword>
<evidence type="ECO:0000313" key="2">
    <source>
        <dbReference type="EMBL" id="ANI16797.1"/>
    </source>
</evidence>
<dbReference type="Proteomes" id="UP000077748">
    <property type="component" value="Chromosome"/>
</dbReference>
<accession>A0A1A9KGT9</accession>
<feature type="transmembrane region" description="Helical" evidence="1">
    <location>
        <begin position="44"/>
        <end position="68"/>
    </location>
</feature>
<evidence type="ECO:0000256" key="1">
    <source>
        <dbReference type="SAM" id="Phobius"/>
    </source>
</evidence>
<dbReference type="AlphaFoldDB" id="A0A1A9KGT9"/>